<sequence length="255" mass="28504">MATINTAYDVDSIEVRSGTAVIDIICNSLRILPLRTLMVLKNLRCFPLQFQTFHLKVISDVRQISRYSLRRLKPRVLADMNSFSLDLKAVQAKDIPLDKLLYWAFMNLCTFVGSCGRLGEGVHGLSVLARQQVELVTAQAWLSKNKDLEQKRKVSTVPKKIEESKLQKKILLQNLGAGFGNYGATVENIPPGATETRPETTEILAKAASNCCGKMCDICLLYVLYTDMFKDERSVCNVEGTVPGFLGMLRLLQLL</sequence>
<dbReference type="PANTHER" id="PTHR46503:SF1">
    <property type="entry name" value="INTER-ALPHA-TRYPSIN INHIBITOR HEAVY CHAIN-LIKE PROTEIN"/>
    <property type="match status" value="1"/>
</dbReference>
<gene>
    <name evidence="1" type="ORF">HAX54_052301</name>
</gene>
<evidence type="ECO:0000313" key="1">
    <source>
        <dbReference type="EMBL" id="MCE3052339.1"/>
    </source>
</evidence>
<dbReference type="PANTHER" id="PTHR46503">
    <property type="entry name" value="INTER-ALPHA-TRYPSIN INHIBITOR HEAVY CHAIN-LIKE PROTEIN"/>
    <property type="match status" value="1"/>
</dbReference>
<dbReference type="Proteomes" id="UP000823775">
    <property type="component" value="Unassembled WGS sequence"/>
</dbReference>
<keyword evidence="2" id="KW-1185">Reference proteome</keyword>
<name>A0ABS8WT65_DATST</name>
<comment type="caution">
    <text evidence="1">The sequence shown here is derived from an EMBL/GenBank/DDBJ whole genome shotgun (WGS) entry which is preliminary data.</text>
</comment>
<protein>
    <submittedName>
        <fullName evidence="1">Uncharacterized protein</fullName>
    </submittedName>
</protein>
<evidence type="ECO:0000313" key="2">
    <source>
        <dbReference type="Proteomes" id="UP000823775"/>
    </source>
</evidence>
<proteinExistence type="predicted"/>
<reference evidence="1 2" key="1">
    <citation type="journal article" date="2021" name="BMC Genomics">
        <title>Datura genome reveals duplications of psychoactive alkaloid biosynthetic genes and high mutation rate following tissue culture.</title>
        <authorList>
            <person name="Rajewski A."/>
            <person name="Carter-House D."/>
            <person name="Stajich J."/>
            <person name="Litt A."/>
        </authorList>
    </citation>
    <scope>NUCLEOTIDE SEQUENCE [LARGE SCALE GENOMIC DNA]</scope>
    <source>
        <strain evidence="1">AR-01</strain>
    </source>
</reference>
<accession>A0ABS8WT65</accession>
<dbReference type="EMBL" id="JACEIK010009467">
    <property type="protein sequence ID" value="MCE3052339.1"/>
    <property type="molecule type" value="Genomic_DNA"/>
</dbReference>
<organism evidence="1 2">
    <name type="scientific">Datura stramonium</name>
    <name type="common">Jimsonweed</name>
    <name type="synonym">Common thornapple</name>
    <dbReference type="NCBI Taxonomy" id="4076"/>
    <lineage>
        <taxon>Eukaryota</taxon>
        <taxon>Viridiplantae</taxon>
        <taxon>Streptophyta</taxon>
        <taxon>Embryophyta</taxon>
        <taxon>Tracheophyta</taxon>
        <taxon>Spermatophyta</taxon>
        <taxon>Magnoliopsida</taxon>
        <taxon>eudicotyledons</taxon>
        <taxon>Gunneridae</taxon>
        <taxon>Pentapetalae</taxon>
        <taxon>asterids</taxon>
        <taxon>lamiids</taxon>
        <taxon>Solanales</taxon>
        <taxon>Solanaceae</taxon>
        <taxon>Solanoideae</taxon>
        <taxon>Datureae</taxon>
        <taxon>Datura</taxon>
    </lineage>
</organism>